<evidence type="ECO:0000256" key="2">
    <source>
        <dbReference type="ARBA" id="ARBA00008847"/>
    </source>
</evidence>
<evidence type="ECO:0000256" key="6">
    <source>
        <dbReference type="ARBA" id="ARBA00049157"/>
    </source>
</evidence>
<dbReference type="InterPro" id="IPR001754">
    <property type="entry name" value="OMPdeCOase_dom"/>
</dbReference>
<evidence type="ECO:0000256" key="7">
    <source>
        <dbReference type="NCBIfam" id="TIGR02127"/>
    </source>
</evidence>
<name>E6N5R3_CALS0</name>
<dbReference type="PANTHER" id="PTHR43375">
    <property type="entry name" value="OROTIDINE 5'-PHOSPHATE DECARBOXYLASE"/>
    <property type="match status" value="1"/>
</dbReference>
<keyword evidence="3" id="KW-0210">Decarboxylase</keyword>
<dbReference type="Proteomes" id="UP000008120">
    <property type="component" value="Chromosome"/>
</dbReference>
<dbReference type="PANTHER" id="PTHR43375:SF1">
    <property type="entry name" value="OROTIDINE 5'-PHOSPHATE DECARBOXYLASE"/>
    <property type="match status" value="1"/>
</dbReference>
<evidence type="ECO:0000256" key="5">
    <source>
        <dbReference type="ARBA" id="ARBA00023239"/>
    </source>
</evidence>
<dbReference type="GO" id="GO:0044205">
    <property type="term" value="P:'de novo' UMP biosynthetic process"/>
    <property type="evidence" value="ECO:0007669"/>
    <property type="project" value="UniProtKB-UniPathway"/>
</dbReference>
<comment type="similarity">
    <text evidence="2">Belongs to the OMP decarboxylase family. Type 2 subfamily.</text>
</comment>
<dbReference type="BioCyc" id="CCAL311458:G131R-580-MONOMER"/>
<evidence type="ECO:0000256" key="1">
    <source>
        <dbReference type="ARBA" id="ARBA00004861"/>
    </source>
</evidence>
<evidence type="ECO:0000256" key="4">
    <source>
        <dbReference type="ARBA" id="ARBA00022975"/>
    </source>
</evidence>
<dbReference type="InterPro" id="IPR013785">
    <property type="entry name" value="Aldolase_TIM"/>
</dbReference>
<dbReference type="EMBL" id="AP011842">
    <property type="protein sequence ID" value="BAJ47632.1"/>
    <property type="molecule type" value="Genomic_DNA"/>
</dbReference>
<keyword evidence="4" id="KW-0665">Pyrimidine biosynthesis</keyword>
<dbReference type="CDD" id="cd04725">
    <property type="entry name" value="OMP_decarboxylase_like"/>
    <property type="match status" value="1"/>
</dbReference>
<accession>E6N5R3</accession>
<dbReference type="GO" id="GO:0004590">
    <property type="term" value="F:orotidine-5'-phosphate decarboxylase activity"/>
    <property type="evidence" value="ECO:0007669"/>
    <property type="project" value="UniProtKB-UniRule"/>
</dbReference>
<comment type="catalytic activity">
    <reaction evidence="6">
        <text>orotidine 5'-phosphate + H(+) = UMP + CO2</text>
        <dbReference type="Rhea" id="RHEA:11596"/>
        <dbReference type="ChEBI" id="CHEBI:15378"/>
        <dbReference type="ChEBI" id="CHEBI:16526"/>
        <dbReference type="ChEBI" id="CHEBI:57538"/>
        <dbReference type="ChEBI" id="CHEBI:57865"/>
        <dbReference type="EC" id="4.1.1.23"/>
    </reaction>
</comment>
<dbReference type="InterPro" id="IPR011995">
    <property type="entry name" value="OMPdecase_type-2"/>
</dbReference>
<comment type="pathway">
    <text evidence="1">Pyrimidine metabolism; UMP biosynthesis via de novo pathway; UMP from orotate: step 2/2.</text>
</comment>
<dbReference type="STRING" id="311458.CSUB_C0569"/>
<evidence type="ECO:0000313" key="9">
    <source>
        <dbReference type="EMBL" id="BAJ47632.1"/>
    </source>
</evidence>
<evidence type="ECO:0000259" key="8">
    <source>
        <dbReference type="SMART" id="SM00934"/>
    </source>
</evidence>
<dbReference type="KEGG" id="csu:CSUB_C0569"/>
<dbReference type="Gene3D" id="3.20.20.70">
    <property type="entry name" value="Aldolase class I"/>
    <property type="match status" value="1"/>
</dbReference>
<protein>
    <recommendedName>
        <fullName evidence="7">Orotidine-5'-phosphate decarboxylase</fullName>
        <ecNumber evidence="7">4.1.1.23</ecNumber>
    </recommendedName>
</protein>
<dbReference type="EC" id="4.1.1.23" evidence="7"/>
<dbReference type="AlphaFoldDB" id="E6N5R3"/>
<dbReference type="InterPro" id="IPR011060">
    <property type="entry name" value="RibuloseP-bd_barrel"/>
</dbReference>
<gene>
    <name evidence="10" type="ORF">CSUB_C0569</name>
    <name evidence="9" type="ORF">HGMM_F15C06C36</name>
</gene>
<organism evidence="9 11">
    <name type="scientific">Caldiarchaeum subterraneum</name>
    <dbReference type="NCBI Taxonomy" id="311458"/>
    <lineage>
        <taxon>Archaea</taxon>
        <taxon>Nitrososphaerota</taxon>
        <taxon>Candidatus Caldarchaeales</taxon>
        <taxon>Candidatus Caldarchaeaceae</taxon>
        <taxon>Candidatus Caldarchaeum</taxon>
    </lineage>
</organism>
<dbReference type="EMBL" id="BA000048">
    <property type="protein sequence ID" value="BAJ50429.1"/>
    <property type="molecule type" value="Genomic_DNA"/>
</dbReference>
<evidence type="ECO:0000256" key="3">
    <source>
        <dbReference type="ARBA" id="ARBA00022793"/>
    </source>
</evidence>
<evidence type="ECO:0000313" key="11">
    <source>
        <dbReference type="Proteomes" id="UP000008120"/>
    </source>
</evidence>
<dbReference type="UniPathway" id="UPA00070">
    <property type="reaction ID" value="UER00120"/>
</dbReference>
<dbReference type="GO" id="GO:0006207">
    <property type="term" value="P:'de novo' pyrimidine nucleobase biosynthetic process"/>
    <property type="evidence" value="ECO:0007669"/>
    <property type="project" value="InterPro"/>
</dbReference>
<dbReference type="SUPFAM" id="SSF51366">
    <property type="entry name" value="Ribulose-phoshate binding barrel"/>
    <property type="match status" value="1"/>
</dbReference>
<reference evidence="9 11" key="2">
    <citation type="journal article" date="2011" name="Nucleic Acids Res.">
        <title>Insights into the evolution of Archaea and eukaryotic protein modifier systems revealed by the genome of a novel archaeal group.</title>
        <authorList>
            <person name="Nunoura T."/>
            <person name="Takaki Y."/>
            <person name="Kakuta J."/>
            <person name="Nishi S."/>
            <person name="Sugahara J."/>
            <person name="Kazama H."/>
            <person name="Chee G."/>
            <person name="Hattori M."/>
            <person name="Kanai A."/>
            <person name="Atomi H."/>
            <person name="Takai K."/>
            <person name="Takami H."/>
        </authorList>
    </citation>
    <scope>NUCLEOTIDE SEQUENCE [LARGE SCALE GENOMIC DNA]</scope>
</reference>
<proteinExistence type="inferred from homology"/>
<dbReference type="Pfam" id="PF00215">
    <property type="entry name" value="OMPdecase"/>
    <property type="match status" value="1"/>
</dbReference>
<keyword evidence="5" id="KW-0456">Lyase</keyword>
<reference evidence="9 11" key="1">
    <citation type="journal article" date="2005" name="Environ. Microbiol.">
        <title>Genetic and functional properties of uncultivated thermophilic crenarchaeotes from a subsurface gold mine as revealed by analysis of genome fragments.</title>
        <authorList>
            <person name="Nunoura T."/>
            <person name="Hirayama H."/>
            <person name="Takami H."/>
            <person name="Oida H."/>
            <person name="Nishi S."/>
            <person name="Shimamura S."/>
            <person name="Suzuki Y."/>
            <person name="Inagaki F."/>
            <person name="Takai K."/>
            <person name="Nealson K.H."/>
            <person name="Horikoshi K."/>
        </authorList>
    </citation>
    <scope>NUCLEOTIDE SEQUENCE [LARGE SCALE GENOMIC DNA]</scope>
</reference>
<dbReference type="NCBIfam" id="TIGR02127">
    <property type="entry name" value="pyrF_sub2"/>
    <property type="match status" value="1"/>
</dbReference>
<feature type="domain" description="Orotidine 5'-phosphate decarboxylase" evidence="8">
    <location>
        <begin position="19"/>
        <end position="246"/>
    </location>
</feature>
<sequence>MSSNPLERFRKALEQRGSVICLGLDPNPDLHPQTTEKLRFCLNMVDAVEPYIAAVKVNENFVRDFSLADHRRLTEKIRGVGLVSIYDCKMCDIDNTVKAGIKLVSEMGYDFITFNPVMGTLSTAVKHGSANNVGIIVLLHPSNPESSKYFRAKLDDGRKVYEKILDEFVENDAEGVVVGLHPELNEADVRAVREVIGDGKIVLFPGVGAQGGDLATAVKAGGSAILINIGRSIIYSSNPRQAVINMYNRIQEIRQIHGEKHF</sequence>
<dbReference type="SMART" id="SM00934">
    <property type="entry name" value="OMPdecase"/>
    <property type="match status" value="1"/>
</dbReference>
<evidence type="ECO:0000313" key="10">
    <source>
        <dbReference type="EMBL" id="BAJ50429.1"/>
    </source>
</evidence>